<dbReference type="GO" id="GO:0016705">
    <property type="term" value="F:oxidoreductase activity, acting on paired donors, with incorporation or reduction of molecular oxygen"/>
    <property type="evidence" value="ECO:0007669"/>
    <property type="project" value="InterPro"/>
</dbReference>
<dbReference type="OrthoDB" id="2789670at2759"/>
<proteinExistence type="predicted"/>
<organism evidence="1 2">
    <name type="scientific">Allacma fusca</name>
    <dbReference type="NCBI Taxonomy" id="39272"/>
    <lineage>
        <taxon>Eukaryota</taxon>
        <taxon>Metazoa</taxon>
        <taxon>Ecdysozoa</taxon>
        <taxon>Arthropoda</taxon>
        <taxon>Hexapoda</taxon>
        <taxon>Collembola</taxon>
        <taxon>Symphypleona</taxon>
        <taxon>Sminthuridae</taxon>
        <taxon>Allacma</taxon>
    </lineage>
</organism>
<dbReference type="InterPro" id="IPR001128">
    <property type="entry name" value="Cyt_P450"/>
</dbReference>
<dbReference type="GO" id="GO:0020037">
    <property type="term" value="F:heme binding"/>
    <property type="evidence" value="ECO:0007669"/>
    <property type="project" value="InterPro"/>
</dbReference>
<comment type="caution">
    <text evidence="1">The sequence shown here is derived from an EMBL/GenBank/DDBJ whole genome shotgun (WGS) entry which is preliminary data.</text>
</comment>
<evidence type="ECO:0000313" key="2">
    <source>
        <dbReference type="Proteomes" id="UP000708208"/>
    </source>
</evidence>
<dbReference type="Pfam" id="PF00067">
    <property type="entry name" value="p450"/>
    <property type="match status" value="1"/>
</dbReference>
<protein>
    <submittedName>
        <fullName evidence="1">Uncharacterized protein</fullName>
    </submittedName>
</protein>
<dbReference type="GO" id="GO:0004497">
    <property type="term" value="F:monooxygenase activity"/>
    <property type="evidence" value="ECO:0007669"/>
    <property type="project" value="InterPro"/>
</dbReference>
<dbReference type="EMBL" id="CAJVCH010123745">
    <property type="protein sequence ID" value="CAG7725553.1"/>
    <property type="molecule type" value="Genomic_DNA"/>
</dbReference>
<keyword evidence="2" id="KW-1185">Reference proteome</keyword>
<accession>A0A8J2NZV8</accession>
<gene>
    <name evidence="1" type="ORF">AFUS01_LOCUS14507</name>
</gene>
<dbReference type="Proteomes" id="UP000708208">
    <property type="component" value="Unassembled WGS sequence"/>
</dbReference>
<name>A0A8J2NZV8_9HEXA</name>
<evidence type="ECO:0000313" key="1">
    <source>
        <dbReference type="EMBL" id="CAG7725553.1"/>
    </source>
</evidence>
<reference evidence="1" key="1">
    <citation type="submission" date="2021-06" db="EMBL/GenBank/DDBJ databases">
        <authorList>
            <person name="Hodson N. C."/>
            <person name="Mongue J. A."/>
            <person name="Jaron S. K."/>
        </authorList>
    </citation>
    <scope>NUCLEOTIDE SEQUENCE</scope>
</reference>
<sequence>MVFFMPFLAKWIPTGVSGEKMFKTIVSDGLEIFNTVIQQHSKSRIAGQPRDFVDALMDEVDGTTDINSSFHNSRDPIDPVLFDMFCAAVETTGASL</sequence>
<dbReference type="GO" id="GO:0005506">
    <property type="term" value="F:iron ion binding"/>
    <property type="evidence" value="ECO:0007669"/>
    <property type="project" value="InterPro"/>
</dbReference>
<feature type="non-terminal residue" evidence="1">
    <location>
        <position position="96"/>
    </location>
</feature>
<dbReference type="AlphaFoldDB" id="A0A8J2NZV8"/>